<protein>
    <submittedName>
        <fullName evidence="3">Protein phosphatase</fullName>
    </submittedName>
</protein>
<dbReference type="InterPro" id="IPR004843">
    <property type="entry name" value="Calcineurin-like_PHP"/>
</dbReference>
<dbReference type="Gene3D" id="3.60.21.10">
    <property type="match status" value="1"/>
</dbReference>
<dbReference type="InterPro" id="IPR024028">
    <property type="entry name" value="PNKP_bac"/>
</dbReference>
<proteinExistence type="predicted"/>
<dbReference type="Pfam" id="PF00149">
    <property type="entry name" value="Metallophos"/>
    <property type="match status" value="1"/>
</dbReference>
<evidence type="ECO:0000313" key="3">
    <source>
        <dbReference type="EMBL" id="SHG69173.1"/>
    </source>
</evidence>
<dbReference type="PRINTS" id="PR00114">
    <property type="entry name" value="STPHPHTASE"/>
</dbReference>
<dbReference type="Proteomes" id="UP000184221">
    <property type="component" value="Unassembled WGS sequence"/>
</dbReference>
<dbReference type="OrthoDB" id="9807890at2"/>
<dbReference type="NCBIfam" id="TIGR04075">
    <property type="entry name" value="bacter_Pnkp"/>
    <property type="match status" value="1"/>
</dbReference>
<feature type="domain" description="Polynucleotide kinase-phosphatase ligase" evidence="2">
    <location>
        <begin position="473"/>
        <end position="848"/>
    </location>
</feature>
<dbReference type="InterPro" id="IPR041780">
    <property type="entry name" value="MPP_PrpE-like"/>
</dbReference>
<gene>
    <name evidence="3" type="ORF">SAMN05443551_0300</name>
</gene>
<feature type="domain" description="Calcineurin-like phosphoesterase" evidence="1">
    <location>
        <begin position="184"/>
        <end position="380"/>
    </location>
</feature>
<dbReference type="GO" id="GO:0005737">
    <property type="term" value="C:cytoplasm"/>
    <property type="evidence" value="ECO:0007669"/>
    <property type="project" value="TreeGrafter"/>
</dbReference>
<keyword evidence="4" id="KW-1185">Reference proteome</keyword>
<dbReference type="InterPro" id="IPR029052">
    <property type="entry name" value="Metallo-depent_PP-like"/>
</dbReference>
<dbReference type="STRING" id="996342.SAMN05443551_0300"/>
<dbReference type="PANTHER" id="PTHR42850">
    <property type="entry name" value="METALLOPHOSPHOESTERASE"/>
    <property type="match status" value="1"/>
</dbReference>
<reference evidence="3 4" key="1">
    <citation type="submission" date="2016-11" db="EMBL/GenBank/DDBJ databases">
        <authorList>
            <person name="Jaros S."/>
            <person name="Januszkiewicz K."/>
            <person name="Wedrychowicz H."/>
        </authorList>
    </citation>
    <scope>NUCLEOTIDE SEQUENCE [LARGE SCALE GENOMIC DNA]</scope>
    <source>
        <strain evidence="3 4">DSM 29431</strain>
    </source>
</reference>
<dbReference type="InterPro" id="IPR032380">
    <property type="entry name" value="PNKP_ligase_dom"/>
</dbReference>
<dbReference type="Pfam" id="PF13671">
    <property type="entry name" value="AAA_33"/>
    <property type="match status" value="1"/>
</dbReference>
<dbReference type="Gene3D" id="3.40.50.300">
    <property type="entry name" value="P-loop containing nucleotide triphosphate hydrolases"/>
    <property type="match status" value="1"/>
</dbReference>
<dbReference type="InterPro" id="IPR006186">
    <property type="entry name" value="Ser/Thr-sp_prot-phosphatase"/>
</dbReference>
<evidence type="ECO:0000313" key="4">
    <source>
        <dbReference type="Proteomes" id="UP000184221"/>
    </source>
</evidence>
<dbReference type="Gene3D" id="3.30.470.30">
    <property type="entry name" value="DNA ligase/mRNA capping enzyme"/>
    <property type="match status" value="2"/>
</dbReference>
<dbReference type="SUPFAM" id="SSF52540">
    <property type="entry name" value="P-loop containing nucleoside triphosphate hydrolases"/>
    <property type="match status" value="1"/>
</dbReference>
<organism evidence="3 4">
    <name type="scientific">Marivita hallyeonensis</name>
    <dbReference type="NCBI Taxonomy" id="996342"/>
    <lineage>
        <taxon>Bacteria</taxon>
        <taxon>Pseudomonadati</taxon>
        <taxon>Pseudomonadota</taxon>
        <taxon>Alphaproteobacteria</taxon>
        <taxon>Rhodobacterales</taxon>
        <taxon>Roseobacteraceae</taxon>
        <taxon>Marivita</taxon>
    </lineage>
</organism>
<dbReference type="Pfam" id="PF16542">
    <property type="entry name" value="PNKP_ligase"/>
    <property type="match status" value="1"/>
</dbReference>
<name>A0A1M5LXP7_9RHOB</name>
<dbReference type="InterPro" id="IPR050126">
    <property type="entry name" value="Ap4A_hydrolase"/>
</dbReference>
<dbReference type="AlphaFoldDB" id="A0A1M5LXP7"/>
<accession>A0A1M5LXP7</accession>
<dbReference type="SUPFAM" id="SSF56300">
    <property type="entry name" value="Metallo-dependent phosphatases"/>
    <property type="match status" value="1"/>
</dbReference>
<dbReference type="RefSeq" id="WP_072775764.1">
    <property type="nucleotide sequence ID" value="NZ_FQXC01000001.1"/>
</dbReference>
<dbReference type="PANTHER" id="PTHR42850:SF7">
    <property type="entry name" value="BIS(5'-NUCLEOSYL)-TETRAPHOSPHATASE PRPE [ASYMMETRICAL]"/>
    <property type="match status" value="1"/>
</dbReference>
<dbReference type="EMBL" id="FQXC01000001">
    <property type="protein sequence ID" value="SHG69173.1"/>
    <property type="molecule type" value="Genomic_DNA"/>
</dbReference>
<evidence type="ECO:0000259" key="1">
    <source>
        <dbReference type="Pfam" id="PF00149"/>
    </source>
</evidence>
<dbReference type="GO" id="GO:0016791">
    <property type="term" value="F:phosphatase activity"/>
    <property type="evidence" value="ECO:0007669"/>
    <property type="project" value="TreeGrafter"/>
</dbReference>
<sequence>MSERTITIPDFALVVLIGSTGSGKSSFAKKHFLETEIVSSDTCRALVSDDETNLAATGDAFDLLNYTASIRLKRRLLTVIDATSVKREDRAKLVQLARKYHALPVALVLDIDPKICHERNQNRPNRDFGEHVTRNHSKALRRGLRGLQKEGFRQVQIMKSPEEVDALQIERQPLWTDNRGDHGPFDIIGDIHGCFDELTELLKTLGYQIDPFEAGVEELIHARHPEGRIAFFVGDITDRGPRNLDALRLVMGMCEEGSGRCVIGNHDFKLNKWLKGRSVTQTHGLDLTVAELEQTSDTFRKQASEFIWDLRSHAWLADGKLVIAHAGLKEEMHGRGSGHVRNFAMFGETTGEVDEFGLPVRLEWARDYRGKADVVFGHTPMAEAEWLNHTMCIDTGCVFGGKLTALRWPERETVSVPAKRQYAVPAKPLDAVQSLTAQQDHDKLLYFDDYATKMRIETRFKSTIQIPEENSLAALEVMSRFAVDPRWLIYLPPTMAACPTATEGPFLERPEQAMDHYASRGVTDLVVEEKHMGSRALLVVTKSAEAAKARFGVEDGKAGVIFARTGRPFFKDEQMEAAIVKRVSAAMSASGLWKQLGSDWVLLDAELMPWSAKAQDLLKRQYLPTVSAAEQSAAALLGALASKAESEELEQLRAKAEVRLSNARLMSKTIDGYCWDADNIDDYRVAPFHILASEGSVHVDQPHTWHMATIESLAKSDPILQPTGWKRIDLNDMKQRETVAEWWLAHTAQGGEGLVFKPNAFIVRGEKGLIQPAMKVRGRDYLRIIYGPDYDLPENIERLRQRGLGRKFSLAERESKLGFEGLHRFVEGMPLSKVHECALAVLALESEPVDPRL</sequence>
<dbReference type="InterPro" id="IPR027417">
    <property type="entry name" value="P-loop_NTPase"/>
</dbReference>
<dbReference type="SUPFAM" id="SSF56091">
    <property type="entry name" value="DNA ligase/mRNA capping enzyme, catalytic domain"/>
    <property type="match status" value="1"/>
</dbReference>
<dbReference type="CDD" id="cd07423">
    <property type="entry name" value="MPP_Prp_like"/>
    <property type="match status" value="1"/>
</dbReference>
<evidence type="ECO:0000259" key="2">
    <source>
        <dbReference type="Pfam" id="PF16542"/>
    </source>
</evidence>